<dbReference type="InterPro" id="IPR036526">
    <property type="entry name" value="C-N_Hydrolase_sf"/>
</dbReference>
<comment type="caution">
    <text evidence="4">The sequence shown here is derived from an EMBL/GenBank/DDBJ whole genome shotgun (WGS) entry which is preliminary data.</text>
</comment>
<protein>
    <submittedName>
        <fullName evidence="4">Carbon-nitrogen hydrolase</fullName>
    </submittedName>
</protein>
<dbReference type="InterPro" id="IPR001110">
    <property type="entry name" value="UPF0012_CS"/>
</dbReference>
<evidence type="ECO:0000313" key="4">
    <source>
        <dbReference type="EMBL" id="RJT90468.1"/>
    </source>
</evidence>
<dbReference type="SUPFAM" id="SSF56317">
    <property type="entry name" value="Carbon-nitrogen hydrolase"/>
    <property type="match status" value="1"/>
</dbReference>
<evidence type="ECO:0000313" key="5">
    <source>
        <dbReference type="Proteomes" id="UP000272015"/>
    </source>
</evidence>
<gene>
    <name evidence="4" type="ORF">D6T64_03970</name>
</gene>
<reference evidence="4 5" key="1">
    <citation type="submission" date="2018-09" db="EMBL/GenBank/DDBJ databases">
        <title>Novel species of Cryobacterium.</title>
        <authorList>
            <person name="Liu Q."/>
            <person name="Xin Y.-H."/>
        </authorList>
    </citation>
    <scope>NUCLEOTIDE SEQUENCE [LARGE SCALE GENOMIC DNA]</scope>
    <source>
        <strain evidence="4 5">Hh39</strain>
    </source>
</reference>
<dbReference type="PROSITE" id="PS50263">
    <property type="entry name" value="CN_HYDROLASE"/>
    <property type="match status" value="1"/>
</dbReference>
<dbReference type="PANTHER" id="PTHR43674:SF2">
    <property type="entry name" value="BETA-UREIDOPROPIONASE"/>
    <property type="match status" value="1"/>
</dbReference>
<keyword evidence="5" id="KW-1185">Reference proteome</keyword>
<proteinExistence type="inferred from homology"/>
<accession>A0A3A5MTJ3</accession>
<evidence type="ECO:0000256" key="1">
    <source>
        <dbReference type="ARBA" id="ARBA00010613"/>
    </source>
</evidence>
<keyword evidence="2 4" id="KW-0378">Hydrolase</keyword>
<organism evidence="4 5">
    <name type="scientific">Cryobacterium melibiosiphilum</name>
    <dbReference type="NCBI Taxonomy" id="995039"/>
    <lineage>
        <taxon>Bacteria</taxon>
        <taxon>Bacillati</taxon>
        <taxon>Actinomycetota</taxon>
        <taxon>Actinomycetes</taxon>
        <taxon>Micrococcales</taxon>
        <taxon>Microbacteriaceae</taxon>
        <taxon>Cryobacterium</taxon>
    </lineage>
</organism>
<dbReference type="GO" id="GO:0050126">
    <property type="term" value="F:N-carbamoylputrescine amidase activity"/>
    <property type="evidence" value="ECO:0007669"/>
    <property type="project" value="TreeGrafter"/>
</dbReference>
<sequence length="285" mass="30027">MIGREADAVPLADTVIVAAPSVRPRIGWLNDNLREASGNIRAAAAAGARLIVLPELATSGYVFASPEEARASSIRADDPRLRALGRHLPSDAIAVVGFAEVSGDRLFSSAAVLGRAGVIATYRKTHLWGDEPRFFTAGSSAPPVVSTAVGRIGLAICYDLEFPEVPRSLALAGADVIVAPVNWPVVSRPRGERIPEIMLAMAAARASSVPIVISDRGDAERGVAFAGGSCVIGHEGWLLSTEPPQAETMVMATIDLAAGRSKALGTSNNVFTDRRPELYRRIGDR</sequence>
<name>A0A3A5MTJ3_9MICO</name>
<dbReference type="OrthoDB" id="9811121at2"/>
<dbReference type="GO" id="GO:0033388">
    <property type="term" value="P:putrescine biosynthetic process from arginine"/>
    <property type="evidence" value="ECO:0007669"/>
    <property type="project" value="TreeGrafter"/>
</dbReference>
<dbReference type="Pfam" id="PF00795">
    <property type="entry name" value="CN_hydrolase"/>
    <property type="match status" value="1"/>
</dbReference>
<dbReference type="InterPro" id="IPR003010">
    <property type="entry name" value="C-N_Hydrolase"/>
</dbReference>
<dbReference type="Proteomes" id="UP000272015">
    <property type="component" value="Unassembled WGS sequence"/>
</dbReference>
<dbReference type="EMBL" id="QZVS01000060">
    <property type="protein sequence ID" value="RJT90468.1"/>
    <property type="molecule type" value="Genomic_DNA"/>
</dbReference>
<dbReference type="PANTHER" id="PTHR43674">
    <property type="entry name" value="NITRILASE C965.09-RELATED"/>
    <property type="match status" value="1"/>
</dbReference>
<dbReference type="PROSITE" id="PS01227">
    <property type="entry name" value="UPF0012"/>
    <property type="match status" value="1"/>
</dbReference>
<comment type="similarity">
    <text evidence="1">Belongs to the carbon-nitrogen hydrolase superfamily. NIT1/NIT2 family.</text>
</comment>
<evidence type="ECO:0000259" key="3">
    <source>
        <dbReference type="PROSITE" id="PS50263"/>
    </source>
</evidence>
<feature type="domain" description="CN hydrolase" evidence="3">
    <location>
        <begin position="15"/>
        <end position="256"/>
    </location>
</feature>
<dbReference type="InterPro" id="IPR050345">
    <property type="entry name" value="Aliph_Amidase/BUP"/>
</dbReference>
<evidence type="ECO:0000256" key="2">
    <source>
        <dbReference type="ARBA" id="ARBA00022801"/>
    </source>
</evidence>
<dbReference type="Gene3D" id="3.60.110.10">
    <property type="entry name" value="Carbon-nitrogen hydrolase"/>
    <property type="match status" value="1"/>
</dbReference>
<dbReference type="AlphaFoldDB" id="A0A3A5MTJ3"/>